<sequence length="183" mass="19760">MTTVRIRLRFPIACPPEVAWRALHSPRVAGSLYAPVVVLTPADPDAALPPAWRPGDSLEVTARILGVVPFGRSVIRVRRAHVTHDGVTHPVFVDAGSPVSGPLALLTSWDHRMWVEPGDSGRAVGGAASTGQAEGAIWNDRLTVGGWAAWLLGPGLWVAWQVRGWRLRRLARTWPDQPDLAAG</sequence>
<dbReference type="Proteomes" id="UP000313849">
    <property type="component" value="Unassembled WGS sequence"/>
</dbReference>
<dbReference type="AlphaFoldDB" id="A0A5C5BCG8"/>
<proteinExistence type="predicted"/>
<evidence type="ECO:0000313" key="2">
    <source>
        <dbReference type="Proteomes" id="UP000313849"/>
    </source>
</evidence>
<comment type="caution">
    <text evidence="1">The sequence shown here is derived from an EMBL/GenBank/DDBJ whole genome shotgun (WGS) entry which is preliminary data.</text>
</comment>
<name>A0A5C5BCG8_9MICO</name>
<reference evidence="1 2" key="1">
    <citation type="submission" date="2019-06" db="EMBL/GenBank/DDBJ databases">
        <title>Draft genome sequence of Miniimonas arenae KCTC 19750T isolated from sea sand.</title>
        <authorList>
            <person name="Park S.-J."/>
        </authorList>
    </citation>
    <scope>NUCLEOTIDE SEQUENCE [LARGE SCALE GENOMIC DNA]</scope>
    <source>
        <strain evidence="1 2">KCTC 19750</strain>
    </source>
</reference>
<evidence type="ECO:0000313" key="1">
    <source>
        <dbReference type="EMBL" id="TNU74866.1"/>
    </source>
</evidence>
<protein>
    <recommendedName>
        <fullName evidence="3">SRPBCC family protein</fullName>
    </recommendedName>
</protein>
<dbReference type="EMBL" id="VENP01000020">
    <property type="protein sequence ID" value="TNU74866.1"/>
    <property type="molecule type" value="Genomic_DNA"/>
</dbReference>
<dbReference type="OrthoDB" id="7428016at2"/>
<organism evidence="1 2">
    <name type="scientific">Miniimonas arenae</name>
    <dbReference type="NCBI Taxonomy" id="676201"/>
    <lineage>
        <taxon>Bacteria</taxon>
        <taxon>Bacillati</taxon>
        <taxon>Actinomycetota</taxon>
        <taxon>Actinomycetes</taxon>
        <taxon>Micrococcales</taxon>
        <taxon>Beutenbergiaceae</taxon>
        <taxon>Miniimonas</taxon>
    </lineage>
</organism>
<evidence type="ECO:0008006" key="3">
    <source>
        <dbReference type="Google" id="ProtNLM"/>
    </source>
</evidence>
<accession>A0A5C5BCG8</accession>
<gene>
    <name evidence="1" type="ORF">FH969_07045</name>
</gene>
<dbReference type="RefSeq" id="WP_139986621.1">
    <property type="nucleotide sequence ID" value="NZ_VENP01000020.1"/>
</dbReference>
<keyword evidence="2" id="KW-1185">Reference proteome</keyword>